<gene>
    <name evidence="6" type="ORF">D5281_17000</name>
</gene>
<sequence>MKDYLKIKNNPAACGENMIQGDCYRITVLTSRLLRLEYSAEGVFNDAATQMVLNRDFPVTSYQLKETEDELQLMTEHLQLNYDKKEFTSHGLSCKCLGVKNAYFSRTWHFGEPEEMGGFIGNLGGTARTLDTVNGACELESGILSRSGFAVIDDSTSLLLADDGFVQPRKKGAKDLYFFGYGHDYLDALKDFYYLCGKTPMLPRFALGNWWSRYYQYTEESYMELMDRFDKEEIPFSVAVIDMDWHLVEIDPKYGSGWTGYTWNKDFFPDPRRFLQKLHDRGMKTTLNVHPADGIRAYEDCYPKVAKAMGVDTSKEEPVNFDIADPKFLSVYFDEVHHPMEEEGVDFWWLDWQQGTNTKIEGLDPLWMLNHFHYLDSGRDGKRPMTFSRYAGPGSHRYPIGFSGDTHITWESLDFQPYFTNTASNIGYGWWSHDIGGHMMGYRDEELEVRWYQYGVFSPINRLHSSNSRFSGKEPWKFSMEAAHVMGEFLRLRHRLVPYLYTMNYRAWKEDKPLCQPMYYLAPDEFASYKVPNEYLFGTELLVAPVTTKRIPSVRLAKVNAWLPEGLWFDFFTGTVYEGGRTMELYRPLSQIPVLARAGAIVPMTDEISAKEVEQNPKHLEIRVYAGADGAFTLYEDDNVSCGYEQGDCAKTPMEVCWADKKAFTLHPIEGNTKLLPEKRAYTIRVIGSTAEKAVILKNGNEIEAQVTYCAKCHELCVALTDVTAEDTVEIRLPEDAAVVDNPIMEQVDELLNMAEIPFMQKEVLFALMDKCKGQLNVLAGELQAMDLDDGLRGALLEIVTAYQM</sequence>
<organism evidence="6 7">
    <name type="scientific">Parablautia muri</name>
    <dbReference type="NCBI Taxonomy" id="2320879"/>
    <lineage>
        <taxon>Bacteria</taxon>
        <taxon>Bacillati</taxon>
        <taxon>Bacillota</taxon>
        <taxon>Clostridia</taxon>
        <taxon>Lachnospirales</taxon>
        <taxon>Lachnospiraceae</taxon>
        <taxon>Parablautia</taxon>
    </lineage>
</organism>
<dbReference type="CDD" id="cd06595">
    <property type="entry name" value="GH31_u1"/>
    <property type="match status" value="1"/>
</dbReference>
<comment type="similarity">
    <text evidence="1 2">Belongs to the glycosyl hydrolase 31 family.</text>
</comment>
<evidence type="ECO:0000259" key="3">
    <source>
        <dbReference type="Pfam" id="PF01055"/>
    </source>
</evidence>
<dbReference type="Gene3D" id="3.20.20.80">
    <property type="entry name" value="Glycosidases"/>
    <property type="match status" value="1"/>
</dbReference>
<dbReference type="InterPro" id="IPR048395">
    <property type="entry name" value="Glyco_hydro_31_C"/>
</dbReference>
<dbReference type="PANTHER" id="PTHR43863:SF2">
    <property type="entry name" value="MALTASE-GLUCOAMYLASE"/>
    <property type="match status" value="1"/>
</dbReference>
<dbReference type="GO" id="GO:0004553">
    <property type="term" value="F:hydrolase activity, hydrolyzing O-glycosyl compounds"/>
    <property type="evidence" value="ECO:0007669"/>
    <property type="project" value="InterPro"/>
</dbReference>
<feature type="domain" description="Glycoside hydrolase family 31 TIM barrel" evidence="3">
    <location>
        <begin position="199"/>
        <end position="503"/>
    </location>
</feature>
<dbReference type="InterPro" id="IPR017853">
    <property type="entry name" value="GH"/>
</dbReference>
<dbReference type="SUPFAM" id="SSF51011">
    <property type="entry name" value="Glycosyl hydrolase domain"/>
    <property type="match status" value="1"/>
</dbReference>
<feature type="domain" description="DUF5110" evidence="4">
    <location>
        <begin position="620"/>
        <end position="688"/>
    </location>
</feature>
<protein>
    <submittedName>
        <fullName evidence="6">DUF5110 domain-containing protein</fullName>
    </submittedName>
</protein>
<dbReference type="Pfam" id="PF21365">
    <property type="entry name" value="Glyco_hydro_31_3rd"/>
    <property type="match status" value="1"/>
</dbReference>
<feature type="domain" description="Glycosyl hydrolase family 31 C-terminal" evidence="5">
    <location>
        <begin position="512"/>
        <end position="602"/>
    </location>
</feature>
<dbReference type="InterPro" id="IPR033403">
    <property type="entry name" value="DUF5110"/>
</dbReference>
<evidence type="ECO:0000259" key="4">
    <source>
        <dbReference type="Pfam" id="PF17137"/>
    </source>
</evidence>
<dbReference type="SUPFAM" id="SSF51445">
    <property type="entry name" value="(Trans)glycosidases"/>
    <property type="match status" value="1"/>
</dbReference>
<dbReference type="Pfam" id="PF17137">
    <property type="entry name" value="DUF5110"/>
    <property type="match status" value="1"/>
</dbReference>
<evidence type="ECO:0000313" key="7">
    <source>
        <dbReference type="Proteomes" id="UP001154420"/>
    </source>
</evidence>
<dbReference type="InterPro" id="IPR051816">
    <property type="entry name" value="Glycosyl_Hydrolase_31"/>
</dbReference>
<accession>A0A9X5GSN0</accession>
<dbReference type="PANTHER" id="PTHR43863">
    <property type="entry name" value="HYDROLASE, PUTATIVE (AFU_ORTHOLOGUE AFUA_1G03140)-RELATED"/>
    <property type="match status" value="1"/>
</dbReference>
<evidence type="ECO:0000313" key="6">
    <source>
        <dbReference type="EMBL" id="NBJ94238.1"/>
    </source>
</evidence>
<keyword evidence="2" id="KW-0378">Hydrolase</keyword>
<dbReference type="EMBL" id="QZDT01000033">
    <property type="protein sequence ID" value="NBJ94238.1"/>
    <property type="molecule type" value="Genomic_DNA"/>
</dbReference>
<dbReference type="GO" id="GO:0005975">
    <property type="term" value="P:carbohydrate metabolic process"/>
    <property type="evidence" value="ECO:0007669"/>
    <property type="project" value="InterPro"/>
</dbReference>
<dbReference type="InterPro" id="IPR013780">
    <property type="entry name" value="Glyco_hydro_b"/>
</dbReference>
<evidence type="ECO:0000259" key="5">
    <source>
        <dbReference type="Pfam" id="PF21365"/>
    </source>
</evidence>
<dbReference type="Gene3D" id="2.60.40.1180">
    <property type="entry name" value="Golgi alpha-mannosidase II"/>
    <property type="match status" value="2"/>
</dbReference>
<dbReference type="RefSeq" id="WP_160561278.1">
    <property type="nucleotide sequence ID" value="NZ_QZDT01000033.1"/>
</dbReference>
<evidence type="ECO:0000256" key="1">
    <source>
        <dbReference type="ARBA" id="ARBA00007806"/>
    </source>
</evidence>
<keyword evidence="7" id="KW-1185">Reference proteome</keyword>
<dbReference type="InterPro" id="IPR000322">
    <property type="entry name" value="Glyco_hydro_31_TIM"/>
</dbReference>
<dbReference type="Proteomes" id="UP001154420">
    <property type="component" value="Unassembled WGS sequence"/>
</dbReference>
<comment type="caution">
    <text evidence="6">The sequence shown here is derived from an EMBL/GenBank/DDBJ whole genome shotgun (WGS) entry which is preliminary data.</text>
</comment>
<evidence type="ECO:0000256" key="2">
    <source>
        <dbReference type="RuleBase" id="RU361185"/>
    </source>
</evidence>
<dbReference type="OrthoDB" id="176168at2"/>
<dbReference type="Pfam" id="PF01055">
    <property type="entry name" value="Glyco_hydro_31_2nd"/>
    <property type="match status" value="1"/>
</dbReference>
<proteinExistence type="inferred from homology"/>
<dbReference type="AlphaFoldDB" id="A0A9X5GSN0"/>
<reference evidence="6" key="1">
    <citation type="submission" date="2018-09" db="EMBL/GenBank/DDBJ databases">
        <title>Murine metabolic-syndrome-specific gut microbial biobank.</title>
        <authorList>
            <person name="Liu C."/>
        </authorList>
    </citation>
    <scope>NUCLEOTIDE SEQUENCE</scope>
    <source>
        <strain evidence="6">D42-62</strain>
    </source>
</reference>
<keyword evidence="2" id="KW-0326">Glycosidase</keyword>
<name>A0A9X5GSN0_9FIRM</name>